<evidence type="ECO:0000313" key="10">
    <source>
        <dbReference type="Proteomes" id="UP001293718"/>
    </source>
</evidence>
<dbReference type="RefSeq" id="WP_322465086.1">
    <property type="nucleotide sequence ID" value="NZ_JAXOJX010000009.1"/>
</dbReference>
<comment type="function">
    <text evidence="7">Involved in DNA repair and RecF pathway recombination.</text>
</comment>
<dbReference type="Proteomes" id="UP001293718">
    <property type="component" value="Unassembled WGS sequence"/>
</dbReference>
<comment type="caution">
    <text evidence="9">The sequence shown here is derived from an EMBL/GenBank/DDBJ whole genome shotgun (WGS) entry which is preliminary data.</text>
</comment>
<evidence type="ECO:0000256" key="6">
    <source>
        <dbReference type="ARBA" id="ARBA00033409"/>
    </source>
</evidence>
<evidence type="ECO:0000256" key="2">
    <source>
        <dbReference type="ARBA" id="ARBA00021310"/>
    </source>
</evidence>
<dbReference type="InterPro" id="IPR012340">
    <property type="entry name" value="NA-bd_OB-fold"/>
</dbReference>
<dbReference type="Gene3D" id="1.20.1440.120">
    <property type="entry name" value="Recombination protein O, C-terminal domain"/>
    <property type="match status" value="1"/>
</dbReference>
<evidence type="ECO:0000313" key="9">
    <source>
        <dbReference type="EMBL" id="MDZ5456572.1"/>
    </source>
</evidence>
<comment type="similarity">
    <text evidence="1 7">Belongs to the RecO family.</text>
</comment>
<feature type="domain" description="DNA replication/recombination mediator RecO N-terminal" evidence="8">
    <location>
        <begin position="9"/>
        <end position="80"/>
    </location>
</feature>
<dbReference type="InterPro" id="IPR037278">
    <property type="entry name" value="ARFGAP/RecO"/>
</dbReference>
<proteinExistence type="inferred from homology"/>
<dbReference type="SUPFAM" id="SSF50249">
    <property type="entry name" value="Nucleic acid-binding proteins"/>
    <property type="match status" value="1"/>
</dbReference>
<keyword evidence="4 7" id="KW-0233">DNA recombination</keyword>
<gene>
    <name evidence="7 9" type="primary">recO</name>
    <name evidence="9" type="ORF">SM757_08280</name>
</gene>
<dbReference type="EMBL" id="JAXOJX010000009">
    <property type="protein sequence ID" value="MDZ5456572.1"/>
    <property type="molecule type" value="Genomic_DNA"/>
</dbReference>
<dbReference type="Pfam" id="PF11967">
    <property type="entry name" value="RecO_N"/>
    <property type="match status" value="1"/>
</dbReference>
<dbReference type="PANTHER" id="PTHR33991">
    <property type="entry name" value="DNA REPAIR PROTEIN RECO"/>
    <property type="match status" value="1"/>
</dbReference>
<dbReference type="SUPFAM" id="SSF57863">
    <property type="entry name" value="ArfGap/RecO-like zinc finger"/>
    <property type="match status" value="1"/>
</dbReference>
<reference evidence="9 10" key="1">
    <citation type="submission" date="2023-11" db="EMBL/GenBank/DDBJ databases">
        <title>Draft genome of Azohydromonas lata strain H1 (DSM1123), a polyhydroxyalkanoate producer.</title>
        <authorList>
            <person name="Traversa D."/>
            <person name="D'Addabbo P."/>
            <person name="Pazzani C."/>
            <person name="Manzari C."/>
            <person name="Chiara M."/>
            <person name="Scrascia M."/>
        </authorList>
    </citation>
    <scope>NUCLEOTIDE SEQUENCE [LARGE SCALE GENOMIC DNA]</scope>
    <source>
        <strain evidence="9 10">H1</strain>
    </source>
</reference>
<dbReference type="NCBIfam" id="TIGR00613">
    <property type="entry name" value="reco"/>
    <property type="match status" value="1"/>
</dbReference>
<dbReference type="InterPro" id="IPR022572">
    <property type="entry name" value="DNA_rep/recomb_RecO_N"/>
</dbReference>
<evidence type="ECO:0000256" key="5">
    <source>
        <dbReference type="ARBA" id="ARBA00023204"/>
    </source>
</evidence>
<dbReference type="Pfam" id="PF02565">
    <property type="entry name" value="RecO_C"/>
    <property type="match status" value="1"/>
</dbReference>
<evidence type="ECO:0000256" key="1">
    <source>
        <dbReference type="ARBA" id="ARBA00007452"/>
    </source>
</evidence>
<dbReference type="PANTHER" id="PTHR33991:SF1">
    <property type="entry name" value="DNA REPAIR PROTEIN RECO"/>
    <property type="match status" value="1"/>
</dbReference>
<protein>
    <recommendedName>
        <fullName evidence="2 7">DNA repair protein RecO</fullName>
    </recommendedName>
    <alternativeName>
        <fullName evidence="6 7">Recombination protein O</fullName>
    </alternativeName>
</protein>
<sequence>MKSKAPPQAAYVLHRWDWSESSLVLDLFTREHGRVAVVAKGAKRPYSQLRPVLLPFQRLNVHLGRSAEAEVQLLRGAEWAGGAPMLSGEALFSGFYLNELLMKLLARHDAHPALFDVYADTLPALSGGNELRAQAALRAFELLLLRSIGLLPDLAHVTLRLTATEPRARYALRAESGLVDVAGAEAALSGQAWAGVQAALDAGNLGALQAACLTELQPLRGQLRALLHYHLGSPLLRTREVMRDLQRLTDVSPNAA</sequence>
<organism evidence="9 10">
    <name type="scientific">Azohydromonas lata</name>
    <dbReference type="NCBI Taxonomy" id="45677"/>
    <lineage>
        <taxon>Bacteria</taxon>
        <taxon>Pseudomonadati</taxon>
        <taxon>Pseudomonadota</taxon>
        <taxon>Betaproteobacteria</taxon>
        <taxon>Burkholderiales</taxon>
        <taxon>Sphaerotilaceae</taxon>
        <taxon>Azohydromonas</taxon>
    </lineage>
</organism>
<dbReference type="Gene3D" id="2.40.50.140">
    <property type="entry name" value="Nucleic acid-binding proteins"/>
    <property type="match status" value="1"/>
</dbReference>
<keyword evidence="5 7" id="KW-0234">DNA repair</keyword>
<accession>A0ABU5IBU4</accession>
<dbReference type="InterPro" id="IPR042242">
    <property type="entry name" value="RecO_C"/>
</dbReference>
<keyword evidence="3 7" id="KW-0227">DNA damage</keyword>
<keyword evidence="10" id="KW-1185">Reference proteome</keyword>
<name>A0ABU5IBU4_9BURK</name>
<evidence type="ECO:0000259" key="8">
    <source>
        <dbReference type="Pfam" id="PF11967"/>
    </source>
</evidence>
<evidence type="ECO:0000256" key="3">
    <source>
        <dbReference type="ARBA" id="ARBA00022763"/>
    </source>
</evidence>
<evidence type="ECO:0000256" key="7">
    <source>
        <dbReference type="HAMAP-Rule" id="MF_00201"/>
    </source>
</evidence>
<dbReference type="InterPro" id="IPR003717">
    <property type="entry name" value="RecO"/>
</dbReference>
<dbReference type="HAMAP" id="MF_00201">
    <property type="entry name" value="RecO"/>
    <property type="match status" value="1"/>
</dbReference>
<evidence type="ECO:0000256" key="4">
    <source>
        <dbReference type="ARBA" id="ARBA00023172"/>
    </source>
</evidence>